<name>A0A914VNP3_9BILA</name>
<evidence type="ECO:0000313" key="3">
    <source>
        <dbReference type="WBParaSite" id="PSAMB.scaffold2230size24469.g16909.t1"/>
    </source>
</evidence>
<organism evidence="2 3">
    <name type="scientific">Plectus sambesii</name>
    <dbReference type="NCBI Taxonomy" id="2011161"/>
    <lineage>
        <taxon>Eukaryota</taxon>
        <taxon>Metazoa</taxon>
        <taxon>Ecdysozoa</taxon>
        <taxon>Nematoda</taxon>
        <taxon>Chromadorea</taxon>
        <taxon>Plectida</taxon>
        <taxon>Plectina</taxon>
        <taxon>Plectoidea</taxon>
        <taxon>Plectidae</taxon>
        <taxon>Plectus</taxon>
    </lineage>
</organism>
<accession>A0A914VNP3</accession>
<dbReference type="InterPro" id="IPR001810">
    <property type="entry name" value="F-box_dom"/>
</dbReference>
<proteinExistence type="predicted"/>
<protein>
    <submittedName>
        <fullName evidence="3">F-box domain-containing protein</fullName>
    </submittedName>
</protein>
<dbReference type="Pfam" id="PF00646">
    <property type="entry name" value="F-box"/>
    <property type="match status" value="1"/>
</dbReference>
<dbReference type="PROSITE" id="PS50181">
    <property type="entry name" value="FBOX"/>
    <property type="match status" value="1"/>
</dbReference>
<dbReference type="AlphaFoldDB" id="A0A914VNP3"/>
<evidence type="ECO:0000313" key="2">
    <source>
        <dbReference type="Proteomes" id="UP000887566"/>
    </source>
</evidence>
<keyword evidence="2" id="KW-1185">Reference proteome</keyword>
<evidence type="ECO:0000259" key="1">
    <source>
        <dbReference type="PROSITE" id="PS50181"/>
    </source>
</evidence>
<dbReference type="CDD" id="cd09917">
    <property type="entry name" value="F-box_SF"/>
    <property type="match status" value="1"/>
</dbReference>
<dbReference type="SUPFAM" id="SSF81383">
    <property type="entry name" value="F-box domain"/>
    <property type="match status" value="1"/>
</dbReference>
<dbReference type="InterPro" id="IPR036047">
    <property type="entry name" value="F-box-like_dom_sf"/>
</dbReference>
<sequence length="389" mass="43725">MATHKTEVSHLQAEIDRLRRALTDVCGQIVCGQLTGKMSDNFLEQFSQLPDLPLEQVLHFLPAHQVFQMRHVSRRFNHLIRKCSKTMPKRECNGSVLFKRKHTGELTVEWLDDCDSEILKTTLADDVALSELFRFIRIGGRIFFSDGLSAADDVLDQLSKAWLTIRPELVVFSGDLSKTSQAFLRAFLKKVEPTVKELLFQNADNIGHSLLSDDLIGAAGRLDGLMVLPNGWFWAKDANDVVSDINIGDDTLLSMAEAGRVSSYFCVVDCSGITPGGIRAFIEKWMKQADTYAVAKSIRCELRCELIFCKCANVTPTTVEEACGDLLRKETEAGTDQNIFGDSIDMEERVRYIAKCPSNRRLEILFHFYPFLCPFISPPGLNDEDSDLD</sequence>
<dbReference type="Proteomes" id="UP000887566">
    <property type="component" value="Unplaced"/>
</dbReference>
<reference evidence="3" key="1">
    <citation type="submission" date="2022-11" db="UniProtKB">
        <authorList>
            <consortium name="WormBaseParasite"/>
        </authorList>
    </citation>
    <scope>IDENTIFICATION</scope>
</reference>
<feature type="domain" description="F-box" evidence="1">
    <location>
        <begin position="43"/>
        <end position="90"/>
    </location>
</feature>
<dbReference type="WBParaSite" id="PSAMB.scaffold2230size24469.g16909.t1">
    <property type="protein sequence ID" value="PSAMB.scaffold2230size24469.g16909.t1"/>
    <property type="gene ID" value="PSAMB.scaffold2230size24469.g16909"/>
</dbReference>